<dbReference type="STRING" id="494016.SAMN04487965_2613"/>
<proteinExistence type="predicted"/>
<accession>A0A1M5E7V8</accession>
<evidence type="ECO:0000313" key="4">
    <source>
        <dbReference type="Proteomes" id="UP000184170"/>
    </source>
</evidence>
<gene>
    <name evidence="3" type="ORF">SAMN04487965_2613</name>
</gene>
<name>A0A1M5E7V8_9GAMM</name>
<feature type="signal peptide" evidence="1">
    <location>
        <begin position="1"/>
        <end position="20"/>
    </location>
</feature>
<keyword evidence="4" id="KW-1185">Reference proteome</keyword>
<feature type="chain" id="PRO_5012815892" description="DUF3298 domain-containing protein" evidence="1">
    <location>
        <begin position="21"/>
        <end position="267"/>
    </location>
</feature>
<protein>
    <recommendedName>
        <fullName evidence="2">DUF3298 domain-containing protein</fullName>
    </recommendedName>
</protein>
<dbReference type="InterPro" id="IPR037126">
    <property type="entry name" value="PdaC/RsiV-like_sf"/>
</dbReference>
<evidence type="ECO:0000256" key="1">
    <source>
        <dbReference type="SAM" id="SignalP"/>
    </source>
</evidence>
<dbReference type="Gene3D" id="3.90.640.20">
    <property type="entry name" value="Heat-shock cognate protein, ATPase"/>
    <property type="match status" value="1"/>
</dbReference>
<dbReference type="InterPro" id="IPR021729">
    <property type="entry name" value="DUF3298"/>
</dbReference>
<dbReference type="EMBL" id="FQVA01000003">
    <property type="protein sequence ID" value="SHF75141.1"/>
    <property type="molecule type" value="Genomic_DNA"/>
</dbReference>
<reference evidence="4" key="1">
    <citation type="submission" date="2016-11" db="EMBL/GenBank/DDBJ databases">
        <authorList>
            <person name="Varghese N."/>
            <person name="Submissions S."/>
        </authorList>
    </citation>
    <scope>NUCLEOTIDE SEQUENCE [LARGE SCALE GENOMIC DNA]</scope>
    <source>
        <strain evidence="4">CGMCC 1.7063</strain>
    </source>
</reference>
<evidence type="ECO:0000313" key="3">
    <source>
        <dbReference type="EMBL" id="SHF75141.1"/>
    </source>
</evidence>
<dbReference type="Proteomes" id="UP000184170">
    <property type="component" value="Unassembled WGS sequence"/>
</dbReference>
<dbReference type="Gene3D" id="3.30.565.40">
    <property type="entry name" value="Fervidobacterium nodosum Rt17-B1 like"/>
    <property type="match status" value="1"/>
</dbReference>
<dbReference type="RefSeq" id="WP_084536005.1">
    <property type="nucleotide sequence ID" value="NZ_FQVA01000003.1"/>
</dbReference>
<dbReference type="OrthoDB" id="8610451at2"/>
<keyword evidence="1" id="KW-0732">Signal</keyword>
<evidence type="ECO:0000259" key="2">
    <source>
        <dbReference type="Pfam" id="PF11738"/>
    </source>
</evidence>
<dbReference type="PROSITE" id="PS51257">
    <property type="entry name" value="PROKAR_LIPOPROTEIN"/>
    <property type="match status" value="1"/>
</dbReference>
<feature type="domain" description="DUF3298" evidence="2">
    <location>
        <begin position="180"/>
        <end position="251"/>
    </location>
</feature>
<sequence>MPKRLAIKLFAALMALVALQGCDRQAPPQADTSETHTTVGKLTSKRVTFERQAQDCTPDEECSSVSVTRELIERQPALNKAVLNQLLLQLQSDGESHSATQSLEEIAAEFLTEAAEVERVSSAHWQLNGDAERLARRGDLLTMEIKTYRYTGGAHGIPVVEWFNWDLSAEKRVSLPQVLREGTEPKFWELAEAAHRRWQDEQTGIDDAYRETWQFQRSEDFRFNDDGIVLLYGVYVLGPYALGPVQLTVPWPELQTVVREQYLPHSQ</sequence>
<dbReference type="AlphaFoldDB" id="A0A1M5E7V8"/>
<organism evidence="3 4">
    <name type="scientific">Microbulbifer donghaiensis</name>
    <dbReference type="NCBI Taxonomy" id="494016"/>
    <lineage>
        <taxon>Bacteria</taxon>
        <taxon>Pseudomonadati</taxon>
        <taxon>Pseudomonadota</taxon>
        <taxon>Gammaproteobacteria</taxon>
        <taxon>Cellvibrionales</taxon>
        <taxon>Microbulbiferaceae</taxon>
        <taxon>Microbulbifer</taxon>
    </lineage>
</organism>
<dbReference type="Pfam" id="PF11738">
    <property type="entry name" value="DUF3298"/>
    <property type="match status" value="1"/>
</dbReference>